<accession>A0A839RIB8</accession>
<dbReference type="AlphaFoldDB" id="A0A839RIB8"/>
<gene>
    <name evidence="1" type="ORF">FHU29_000412</name>
</gene>
<dbReference type="EMBL" id="JACHWS010000001">
    <property type="protein sequence ID" value="MBB3035978.1"/>
    <property type="molecule type" value="Genomic_DNA"/>
</dbReference>
<keyword evidence="2" id="KW-1185">Reference proteome</keyword>
<name>A0A839RIB8_9ACTN</name>
<dbReference type="OrthoDB" id="4367863at2"/>
<evidence type="ECO:0000313" key="1">
    <source>
        <dbReference type="EMBL" id="MBB3035978.1"/>
    </source>
</evidence>
<dbReference type="RefSeq" id="WP_157094997.1">
    <property type="nucleotide sequence ID" value="NZ_BDDI01000005.1"/>
</dbReference>
<sequence>MIASSAACPATEYRVVEGVTPETRLAEIRDWGGKFAISDEQIRRNRIDYLSMQVEQTQNTIVKKINTAGLAAIDAALDEHDAPVIPATEAWDTAKTIGDPSTLTSNGSLPFADIVRAMAHHGPEKPFSTLLVNPQ</sequence>
<dbReference type="Proteomes" id="UP000567922">
    <property type="component" value="Unassembled WGS sequence"/>
</dbReference>
<comment type="caution">
    <text evidence="1">The sequence shown here is derived from an EMBL/GenBank/DDBJ whole genome shotgun (WGS) entry which is preliminary data.</text>
</comment>
<evidence type="ECO:0000313" key="2">
    <source>
        <dbReference type="Proteomes" id="UP000567922"/>
    </source>
</evidence>
<organism evidence="1 2">
    <name type="scientific">Hoyosella altamirensis</name>
    <dbReference type="NCBI Taxonomy" id="616997"/>
    <lineage>
        <taxon>Bacteria</taxon>
        <taxon>Bacillati</taxon>
        <taxon>Actinomycetota</taxon>
        <taxon>Actinomycetes</taxon>
        <taxon>Mycobacteriales</taxon>
        <taxon>Hoyosellaceae</taxon>
        <taxon>Hoyosella</taxon>
    </lineage>
</organism>
<reference evidence="1 2" key="1">
    <citation type="submission" date="2020-08" db="EMBL/GenBank/DDBJ databases">
        <title>Sequencing the genomes of 1000 actinobacteria strains.</title>
        <authorList>
            <person name="Klenk H.-P."/>
        </authorList>
    </citation>
    <scope>NUCLEOTIDE SEQUENCE [LARGE SCALE GENOMIC DNA]</scope>
    <source>
        <strain evidence="1 2">DSM 45258</strain>
    </source>
</reference>
<proteinExistence type="predicted"/>
<protein>
    <submittedName>
        <fullName evidence="1">Uncharacterized protein</fullName>
    </submittedName>
</protein>
<dbReference type="Pfam" id="PF25209">
    <property type="entry name" value="Phage_capsid_4"/>
    <property type="match status" value="1"/>
</dbReference>